<evidence type="ECO:0000256" key="3">
    <source>
        <dbReference type="ARBA" id="ARBA00022729"/>
    </source>
</evidence>
<comment type="subcellular location">
    <subcellularLocation>
        <location evidence="1">Periplasm</location>
    </subcellularLocation>
</comment>
<protein>
    <submittedName>
        <fullName evidence="6">Thiamine ABC transporter substrate-binding protein</fullName>
    </submittedName>
</protein>
<dbReference type="GO" id="GO:0015888">
    <property type="term" value="P:thiamine transport"/>
    <property type="evidence" value="ECO:0007669"/>
    <property type="project" value="InterPro"/>
</dbReference>
<keyword evidence="5" id="KW-0812">Transmembrane</keyword>
<dbReference type="PANTHER" id="PTHR30006:SF3">
    <property type="entry name" value="THIAMINE-BINDING PERIPLASMIC PROTEIN"/>
    <property type="match status" value="1"/>
</dbReference>
<reference evidence="6" key="2">
    <citation type="submission" date="2021-04" db="EMBL/GenBank/DDBJ databases">
        <authorList>
            <person name="Gilroy R."/>
        </authorList>
    </citation>
    <scope>NUCLEOTIDE SEQUENCE</scope>
    <source>
        <strain evidence="6">Gambia15-2214</strain>
    </source>
</reference>
<evidence type="ECO:0000313" key="7">
    <source>
        <dbReference type="Proteomes" id="UP000823914"/>
    </source>
</evidence>
<feature type="transmembrane region" description="Helical" evidence="5">
    <location>
        <begin position="6"/>
        <end position="27"/>
    </location>
</feature>
<dbReference type="Pfam" id="PF13531">
    <property type="entry name" value="SBP_bac_11"/>
    <property type="match status" value="1"/>
</dbReference>
<keyword evidence="3" id="KW-0732">Signal</keyword>
<proteinExistence type="predicted"/>
<sequence length="349" mass="38444">MNSSRLSSILIICGLVVAILIFGFLLFPKNNVNSSVDPQRLQEVVIYTYDSFTSEWGAAPQLIKDFEAQTGLKCTMVTVGDGVQILSKAVLEKDAPQADVLLGVDNNMMDKVVAAEVLEPYKPEHADTCVPEELRLTEDWLVTPYDWSYFAMIHNSTSNTPASTCLEDLTKSEYNKKIILMDPRTSTPGLGFVAWTVAVFGDKYLDYWKALKPNILTMAPSWSTGYGLFTEGEAPLVVSYTTSPAYHVEYEEGDHNKALIFPEGHVMQIEAAGLVKNAPNPQGGKLFLDFLISQQAQNVLPLTQWMYPVNPAVTMPASYDVALKASKTLSVDNATLSEAVENIMNLLAL</sequence>
<keyword evidence="5" id="KW-0472">Membrane</keyword>
<dbReference type="NCBIfam" id="TIGR01254">
    <property type="entry name" value="sfuA"/>
    <property type="match status" value="1"/>
</dbReference>
<organism evidence="6 7">
    <name type="scientific">Candidatus Treponema excrementipullorum</name>
    <dbReference type="NCBI Taxonomy" id="2838768"/>
    <lineage>
        <taxon>Bacteria</taxon>
        <taxon>Pseudomonadati</taxon>
        <taxon>Spirochaetota</taxon>
        <taxon>Spirochaetia</taxon>
        <taxon>Spirochaetales</taxon>
        <taxon>Treponemataceae</taxon>
        <taxon>Treponema</taxon>
    </lineage>
</organism>
<accession>A0A9E2L256</accession>
<dbReference type="Gene3D" id="3.40.190.10">
    <property type="entry name" value="Periplasmic binding protein-like II"/>
    <property type="match status" value="2"/>
</dbReference>
<dbReference type="SUPFAM" id="SSF53850">
    <property type="entry name" value="Periplasmic binding protein-like II"/>
    <property type="match status" value="1"/>
</dbReference>
<evidence type="ECO:0000256" key="1">
    <source>
        <dbReference type="ARBA" id="ARBA00004418"/>
    </source>
</evidence>
<dbReference type="Proteomes" id="UP000823914">
    <property type="component" value="Unassembled WGS sequence"/>
</dbReference>
<dbReference type="PANTHER" id="PTHR30006">
    <property type="entry name" value="THIAMINE-BINDING PERIPLASMIC PROTEIN-RELATED"/>
    <property type="match status" value="1"/>
</dbReference>
<comment type="caution">
    <text evidence="6">The sequence shown here is derived from an EMBL/GenBank/DDBJ whole genome shotgun (WGS) entry which is preliminary data.</text>
</comment>
<dbReference type="GO" id="GO:0030976">
    <property type="term" value="F:thiamine pyrophosphate binding"/>
    <property type="evidence" value="ECO:0007669"/>
    <property type="project" value="TreeGrafter"/>
</dbReference>
<evidence type="ECO:0000256" key="4">
    <source>
        <dbReference type="ARBA" id="ARBA00022764"/>
    </source>
</evidence>
<dbReference type="InterPro" id="IPR005948">
    <property type="entry name" value="ThiB-like"/>
</dbReference>
<dbReference type="GO" id="GO:0030975">
    <property type="term" value="F:thiamine binding"/>
    <property type="evidence" value="ECO:0007669"/>
    <property type="project" value="InterPro"/>
</dbReference>
<evidence type="ECO:0000256" key="2">
    <source>
        <dbReference type="ARBA" id="ARBA00022448"/>
    </source>
</evidence>
<evidence type="ECO:0000256" key="5">
    <source>
        <dbReference type="SAM" id="Phobius"/>
    </source>
</evidence>
<dbReference type="EMBL" id="JAHLFV010000166">
    <property type="protein sequence ID" value="MBU3850299.1"/>
    <property type="molecule type" value="Genomic_DNA"/>
</dbReference>
<name>A0A9E2L256_9SPIR</name>
<dbReference type="AlphaFoldDB" id="A0A9E2L256"/>
<keyword evidence="4" id="KW-0574">Periplasm</keyword>
<evidence type="ECO:0000313" key="6">
    <source>
        <dbReference type="EMBL" id="MBU3850299.1"/>
    </source>
</evidence>
<keyword evidence="5" id="KW-1133">Transmembrane helix</keyword>
<dbReference type="GO" id="GO:0030288">
    <property type="term" value="C:outer membrane-bounded periplasmic space"/>
    <property type="evidence" value="ECO:0007669"/>
    <property type="project" value="TreeGrafter"/>
</dbReference>
<dbReference type="CDD" id="cd13545">
    <property type="entry name" value="PBP2_TbpA"/>
    <property type="match status" value="1"/>
</dbReference>
<keyword evidence="2" id="KW-0813">Transport</keyword>
<gene>
    <name evidence="6" type="ORF">IAA16_07010</name>
</gene>
<reference evidence="6" key="1">
    <citation type="journal article" date="2021" name="PeerJ">
        <title>Extensive microbial diversity within the chicken gut microbiome revealed by metagenomics and culture.</title>
        <authorList>
            <person name="Gilroy R."/>
            <person name="Ravi A."/>
            <person name="Getino M."/>
            <person name="Pursley I."/>
            <person name="Horton D.L."/>
            <person name="Alikhan N.F."/>
            <person name="Baker D."/>
            <person name="Gharbi K."/>
            <person name="Hall N."/>
            <person name="Watson M."/>
            <person name="Adriaenssens E.M."/>
            <person name="Foster-Nyarko E."/>
            <person name="Jarju S."/>
            <person name="Secka A."/>
            <person name="Antonio M."/>
            <person name="Oren A."/>
            <person name="Chaudhuri R.R."/>
            <person name="La Ragione R."/>
            <person name="Hildebrand F."/>
            <person name="Pallen M.J."/>
        </authorList>
    </citation>
    <scope>NUCLEOTIDE SEQUENCE</scope>
    <source>
        <strain evidence="6">Gambia15-2214</strain>
    </source>
</reference>